<organism evidence="8 9">
    <name type="scientific">Solanum pennellii</name>
    <name type="common">Tomato</name>
    <name type="synonym">Lycopersicon pennellii</name>
    <dbReference type="NCBI Taxonomy" id="28526"/>
    <lineage>
        <taxon>Eukaryota</taxon>
        <taxon>Viridiplantae</taxon>
        <taxon>Streptophyta</taxon>
        <taxon>Embryophyta</taxon>
        <taxon>Tracheophyta</taxon>
        <taxon>Spermatophyta</taxon>
        <taxon>Magnoliopsida</taxon>
        <taxon>eudicotyledons</taxon>
        <taxon>Gunneridae</taxon>
        <taxon>Pentapetalae</taxon>
        <taxon>asterids</taxon>
        <taxon>lamiids</taxon>
        <taxon>Solanales</taxon>
        <taxon>Solanaceae</taxon>
        <taxon>Solanoideae</taxon>
        <taxon>Solaneae</taxon>
        <taxon>Solanum</taxon>
        <taxon>Solanum subgen. Lycopersicon</taxon>
    </lineage>
</organism>
<dbReference type="PROSITE" id="PS50066">
    <property type="entry name" value="MADS_BOX_2"/>
    <property type="match status" value="1"/>
</dbReference>
<evidence type="ECO:0000313" key="8">
    <source>
        <dbReference type="Proteomes" id="UP000694930"/>
    </source>
</evidence>
<dbReference type="PANTHER" id="PTHR48019">
    <property type="entry name" value="SERUM RESPONSE FACTOR HOMOLOG"/>
    <property type="match status" value="1"/>
</dbReference>
<keyword evidence="5" id="KW-0539">Nucleus</keyword>
<keyword evidence="4" id="KW-0804">Transcription</keyword>
<dbReference type="InterPro" id="IPR050142">
    <property type="entry name" value="MADS-box/MEF2_TF"/>
</dbReference>
<sequence length="347" mass="39235">MPRRKVKIENDTQRRATYKKRQKVAFKKAQELSTLCDCEVASVRYSEYHTEPVVYPNYQAALDTYNKFKALSSSAQSKHMMTTEEFIKKIIDKKKDQLYKLQRENNLKEKTNMMHEVIRGKKISKDINGNDLNDLMYAMKRNLEMFRKLKIKADEEGSTLYASQPISSDSPVSTVPLASPSIVSSGTDREGQRSPLMVPEVAQIIEDKGAPLIIPSSPSAEMIQQLFHPVNPPQMVPFVDPSWISPYSLFSAESFPPLVPQMHSSTHQQMDLRRTPIMDPPIPSITTFSTNSPILESSTASSLLPQDSSMNNSANYQNNSVGFPQRSASSESIDWDNNSIMSFFDYS</sequence>
<dbReference type="SUPFAM" id="SSF55455">
    <property type="entry name" value="SRF-like"/>
    <property type="match status" value="1"/>
</dbReference>
<evidence type="ECO:0000256" key="4">
    <source>
        <dbReference type="ARBA" id="ARBA00023163"/>
    </source>
</evidence>
<dbReference type="InterPro" id="IPR036879">
    <property type="entry name" value="TF_MADSbox_sf"/>
</dbReference>
<evidence type="ECO:0000313" key="9">
    <source>
        <dbReference type="RefSeq" id="XP_015060461.1"/>
    </source>
</evidence>
<dbReference type="GeneID" id="107006415"/>
<dbReference type="InterPro" id="IPR002100">
    <property type="entry name" value="TF_MADSbox"/>
</dbReference>
<accession>A0ABM1FR02</accession>
<keyword evidence="2" id="KW-0805">Transcription regulation</keyword>
<evidence type="ECO:0000259" key="7">
    <source>
        <dbReference type="PROSITE" id="PS50066"/>
    </source>
</evidence>
<evidence type="ECO:0000256" key="6">
    <source>
        <dbReference type="SAM" id="MobiDB-lite"/>
    </source>
</evidence>
<evidence type="ECO:0000256" key="3">
    <source>
        <dbReference type="ARBA" id="ARBA00023125"/>
    </source>
</evidence>
<feature type="region of interest" description="Disordered" evidence="6">
    <location>
        <begin position="297"/>
        <end position="331"/>
    </location>
</feature>
<feature type="domain" description="MADS-box" evidence="7">
    <location>
        <begin position="7"/>
        <end position="47"/>
    </location>
</feature>
<evidence type="ECO:0000256" key="1">
    <source>
        <dbReference type="ARBA" id="ARBA00004123"/>
    </source>
</evidence>
<evidence type="ECO:0000256" key="5">
    <source>
        <dbReference type="ARBA" id="ARBA00023242"/>
    </source>
</evidence>
<keyword evidence="8" id="KW-1185">Reference proteome</keyword>
<gene>
    <name evidence="9" type="primary">LOC107006415</name>
</gene>
<dbReference type="RefSeq" id="XP_015060461.1">
    <property type="nucleotide sequence ID" value="XM_015204975.1"/>
</dbReference>
<comment type="subcellular location">
    <subcellularLocation>
        <location evidence="1">Nucleus</location>
    </subcellularLocation>
</comment>
<dbReference type="Proteomes" id="UP000694930">
    <property type="component" value="Chromosome 12"/>
</dbReference>
<reference evidence="9" key="2">
    <citation type="submission" date="2025-08" db="UniProtKB">
        <authorList>
            <consortium name="RefSeq"/>
        </authorList>
    </citation>
    <scope>IDENTIFICATION</scope>
</reference>
<dbReference type="SMART" id="SM00432">
    <property type="entry name" value="MADS"/>
    <property type="match status" value="1"/>
</dbReference>
<evidence type="ECO:0000256" key="2">
    <source>
        <dbReference type="ARBA" id="ARBA00023015"/>
    </source>
</evidence>
<dbReference type="Pfam" id="PF00319">
    <property type="entry name" value="SRF-TF"/>
    <property type="match status" value="1"/>
</dbReference>
<reference evidence="8" key="1">
    <citation type="journal article" date="2014" name="Nat. Genet.">
        <title>The genome of the stress-tolerant wild tomato species Solanum pennellii.</title>
        <authorList>
            <person name="Bolger A."/>
            <person name="Scossa F."/>
            <person name="Bolger M.E."/>
            <person name="Lanz C."/>
            <person name="Maumus F."/>
            <person name="Tohge T."/>
            <person name="Quesneville H."/>
            <person name="Alseekh S."/>
            <person name="Sorensen I."/>
            <person name="Lichtenstein G."/>
            <person name="Fich E.A."/>
            <person name="Conte M."/>
            <person name="Keller H."/>
            <person name="Schneeberger K."/>
            <person name="Schwacke R."/>
            <person name="Ofner I."/>
            <person name="Vrebalov J."/>
            <person name="Xu Y."/>
            <person name="Osorio S."/>
            <person name="Aflitos S.A."/>
            <person name="Schijlen E."/>
            <person name="Jimenez-Gomez J.M."/>
            <person name="Ryngajllo M."/>
            <person name="Kimura S."/>
            <person name="Kumar R."/>
            <person name="Koenig D."/>
            <person name="Headland L.R."/>
            <person name="Maloof J.N."/>
            <person name="Sinha N."/>
            <person name="van Ham R.C."/>
            <person name="Lankhorst R.K."/>
            <person name="Mao L."/>
            <person name="Vogel A."/>
            <person name="Arsova B."/>
            <person name="Panstruga R."/>
            <person name="Fei Z."/>
            <person name="Rose J.K."/>
            <person name="Zamir D."/>
            <person name="Carrari F."/>
            <person name="Giovannoni J.J."/>
            <person name="Weigel D."/>
            <person name="Usadel B."/>
            <person name="Fernie A.R."/>
        </authorList>
    </citation>
    <scope>NUCLEOTIDE SEQUENCE [LARGE SCALE GENOMIC DNA]</scope>
    <source>
        <strain evidence="8">cv. LA0716</strain>
    </source>
</reference>
<dbReference type="InterPro" id="IPR033897">
    <property type="entry name" value="SRF-like_MADS-box"/>
</dbReference>
<dbReference type="Gene3D" id="3.40.1810.10">
    <property type="entry name" value="Transcription factor, MADS-box"/>
    <property type="match status" value="1"/>
</dbReference>
<protein>
    <submittedName>
        <fullName evidence="9">Agamous-like MADS-box protein AGL80</fullName>
    </submittedName>
</protein>
<keyword evidence="3" id="KW-0238">DNA-binding</keyword>
<proteinExistence type="predicted"/>
<name>A0ABM1FR02_SOLPN</name>
<dbReference type="CDD" id="cd00266">
    <property type="entry name" value="MADS_SRF_like"/>
    <property type="match status" value="1"/>
</dbReference>